<gene>
    <name evidence="1" type="ORF">IBLFYP30_01113</name>
</gene>
<evidence type="ECO:0000313" key="1">
    <source>
        <dbReference type="EMBL" id="VYT84138.1"/>
    </source>
</evidence>
<reference evidence="1" key="1">
    <citation type="submission" date="2019-11" db="EMBL/GenBank/DDBJ databases">
        <authorList>
            <person name="Feng L."/>
        </authorList>
    </citation>
    <scope>NUCLEOTIDE SEQUENCE</scope>
    <source>
        <strain evidence="1">IbartlettiiLFYP30</strain>
    </source>
</reference>
<sequence length="139" mass="16474">MALKHEFSIVDKSYRGYEIFENMETILISDDIILYIKDSLEWINTIWNGNSINKGINYYGYSIIENKQIFKLIKIIEAWKCLFSLATEDFYLTGCFCIHDESYEKLFLKKNKLLIELESLIFLCKKAIKKDKNILHRGI</sequence>
<organism evidence="1">
    <name type="scientific">Intestinibacter bartlettii</name>
    <dbReference type="NCBI Taxonomy" id="261299"/>
    <lineage>
        <taxon>Bacteria</taxon>
        <taxon>Bacillati</taxon>
        <taxon>Bacillota</taxon>
        <taxon>Clostridia</taxon>
        <taxon>Peptostreptococcales</taxon>
        <taxon>Peptostreptococcaceae</taxon>
        <taxon>Intestinibacter</taxon>
    </lineage>
</organism>
<protein>
    <recommendedName>
        <fullName evidence="2">Coproporphyrinogen III oxidase</fullName>
    </recommendedName>
</protein>
<name>A0A6N3A1Q1_9FIRM</name>
<proteinExistence type="predicted"/>
<dbReference type="AlphaFoldDB" id="A0A6N3A1Q1"/>
<dbReference type="RefSeq" id="WP_024047795.1">
    <property type="nucleotide sequence ID" value="NZ_CACRUE010000013.1"/>
</dbReference>
<dbReference type="EMBL" id="CACRUE010000013">
    <property type="protein sequence ID" value="VYT84138.1"/>
    <property type="molecule type" value="Genomic_DNA"/>
</dbReference>
<accession>A0A6N3A1Q1</accession>
<evidence type="ECO:0008006" key="2">
    <source>
        <dbReference type="Google" id="ProtNLM"/>
    </source>
</evidence>